<gene>
    <name evidence="4" type="ORF">SDC9_192952</name>
</gene>
<keyword evidence="1" id="KW-0677">Repeat</keyword>
<evidence type="ECO:0000313" key="4">
    <source>
        <dbReference type="EMBL" id="MPN45385.1"/>
    </source>
</evidence>
<evidence type="ECO:0000259" key="3">
    <source>
        <dbReference type="Pfam" id="PF23914"/>
    </source>
</evidence>
<dbReference type="Pfam" id="PF23914">
    <property type="entry name" value="TPR_CcmH_CycH"/>
    <property type="match status" value="1"/>
</dbReference>
<dbReference type="SUPFAM" id="SSF48452">
    <property type="entry name" value="TPR-like"/>
    <property type="match status" value="1"/>
</dbReference>
<dbReference type="InterPro" id="IPR011990">
    <property type="entry name" value="TPR-like_helical_dom_sf"/>
</dbReference>
<reference evidence="4" key="1">
    <citation type="submission" date="2019-08" db="EMBL/GenBank/DDBJ databases">
        <authorList>
            <person name="Kucharzyk K."/>
            <person name="Murdoch R.W."/>
            <person name="Higgins S."/>
            <person name="Loffler F."/>
        </authorList>
    </citation>
    <scope>NUCLEOTIDE SEQUENCE</scope>
</reference>
<evidence type="ECO:0000256" key="2">
    <source>
        <dbReference type="ARBA" id="ARBA00022803"/>
    </source>
</evidence>
<evidence type="ECO:0000256" key="1">
    <source>
        <dbReference type="ARBA" id="ARBA00022737"/>
    </source>
</evidence>
<proteinExistence type="predicted"/>
<dbReference type="PANTHER" id="PTHR44943:SF8">
    <property type="entry name" value="TPR REPEAT-CONTAINING PROTEIN MJ0263"/>
    <property type="match status" value="1"/>
</dbReference>
<dbReference type="InterPro" id="IPR056413">
    <property type="entry name" value="TPR_CcmH_CycH"/>
</dbReference>
<dbReference type="EMBL" id="VSSQ01105235">
    <property type="protein sequence ID" value="MPN45385.1"/>
    <property type="molecule type" value="Genomic_DNA"/>
</dbReference>
<name>A0A645I287_9ZZZZ</name>
<dbReference type="PROSITE" id="PS50293">
    <property type="entry name" value="TPR_REGION"/>
    <property type="match status" value="1"/>
</dbReference>
<dbReference type="PANTHER" id="PTHR44943">
    <property type="entry name" value="CELLULOSE SYNTHASE OPERON PROTEIN C"/>
    <property type="match status" value="1"/>
</dbReference>
<accession>A0A645I287</accession>
<dbReference type="InterPro" id="IPR019734">
    <property type="entry name" value="TPR_rpt"/>
</dbReference>
<dbReference type="Gene3D" id="1.25.40.10">
    <property type="entry name" value="Tetratricopeptide repeat domain"/>
    <property type="match status" value="1"/>
</dbReference>
<dbReference type="SMART" id="SM00028">
    <property type="entry name" value="TPR"/>
    <property type="match status" value="3"/>
</dbReference>
<dbReference type="Pfam" id="PF13181">
    <property type="entry name" value="TPR_8"/>
    <property type="match status" value="1"/>
</dbReference>
<dbReference type="InterPro" id="IPR051685">
    <property type="entry name" value="Ycf3/AcsC/BcsC/TPR_MFPF"/>
</dbReference>
<keyword evidence="2" id="KW-0802">TPR repeat</keyword>
<organism evidence="4">
    <name type="scientific">bioreactor metagenome</name>
    <dbReference type="NCBI Taxonomy" id="1076179"/>
    <lineage>
        <taxon>unclassified sequences</taxon>
        <taxon>metagenomes</taxon>
        <taxon>ecological metagenomes</taxon>
    </lineage>
</organism>
<protein>
    <recommendedName>
        <fullName evidence="3">Cytochrome c-type biogenesis protein H TPR domain-containing protein</fullName>
    </recommendedName>
</protein>
<comment type="caution">
    <text evidence="4">The sequence shown here is derived from an EMBL/GenBank/DDBJ whole genome shotgun (WGS) entry which is preliminary data.</text>
</comment>
<dbReference type="PROSITE" id="PS50005">
    <property type="entry name" value="TPR"/>
    <property type="match status" value="1"/>
</dbReference>
<dbReference type="AlphaFoldDB" id="A0A645I287"/>
<sequence length="162" mass="18796">MISDKEMALKTDIYAQMGDIYYKLGNKEEAFASYDQALKINPGNVFVMNNYAYYLSEENVELKKAESMSAKTVEKEPDNTTYLDTYAWIFYKQGNYSLAKFYIERAIDNLKADYDAGVIYDHYGDILWKSGDETKAVEMWKKSLEFDADSEILKQKIKEGLK</sequence>
<feature type="domain" description="Cytochrome c-type biogenesis protein H TPR" evidence="3">
    <location>
        <begin position="17"/>
        <end position="113"/>
    </location>
</feature>